<feature type="domain" description="HSF-type DNA-binding" evidence="5">
    <location>
        <begin position="2"/>
        <end position="100"/>
    </location>
</feature>
<gene>
    <name evidence="6" type="ORF">CYCCA115_LOCUS17922</name>
</gene>
<dbReference type="Gene3D" id="1.10.10.10">
    <property type="entry name" value="Winged helix-like DNA-binding domain superfamily/Winged helix DNA-binding domain"/>
    <property type="match status" value="1"/>
</dbReference>
<comment type="caution">
    <text evidence="6">The sequence shown here is derived from an EMBL/GenBank/DDBJ whole genome shotgun (WGS) entry which is preliminary data.</text>
</comment>
<dbReference type="InterPro" id="IPR036390">
    <property type="entry name" value="WH_DNA-bd_sf"/>
</dbReference>
<dbReference type="GO" id="GO:0003700">
    <property type="term" value="F:DNA-binding transcription factor activity"/>
    <property type="evidence" value="ECO:0007669"/>
    <property type="project" value="InterPro"/>
</dbReference>
<organism evidence="6 7">
    <name type="scientific">Cylindrotheca closterium</name>
    <dbReference type="NCBI Taxonomy" id="2856"/>
    <lineage>
        <taxon>Eukaryota</taxon>
        <taxon>Sar</taxon>
        <taxon>Stramenopiles</taxon>
        <taxon>Ochrophyta</taxon>
        <taxon>Bacillariophyta</taxon>
        <taxon>Bacillariophyceae</taxon>
        <taxon>Bacillariophycidae</taxon>
        <taxon>Bacillariales</taxon>
        <taxon>Bacillariaceae</taxon>
        <taxon>Cylindrotheca</taxon>
    </lineage>
</organism>
<dbReference type="InterPro" id="IPR000232">
    <property type="entry name" value="HSF_DNA-bd"/>
</dbReference>
<reference evidence="6" key="1">
    <citation type="submission" date="2023-08" db="EMBL/GenBank/DDBJ databases">
        <authorList>
            <person name="Audoor S."/>
            <person name="Bilcke G."/>
        </authorList>
    </citation>
    <scope>NUCLEOTIDE SEQUENCE</scope>
</reference>
<evidence type="ECO:0000256" key="3">
    <source>
        <dbReference type="ARBA" id="ARBA00023242"/>
    </source>
</evidence>
<keyword evidence="2" id="KW-0238">DNA-binding</keyword>
<keyword evidence="3" id="KW-0539">Nucleus</keyword>
<dbReference type="SMART" id="SM00415">
    <property type="entry name" value="HSF"/>
    <property type="match status" value="1"/>
</dbReference>
<dbReference type="InterPro" id="IPR036388">
    <property type="entry name" value="WH-like_DNA-bd_sf"/>
</dbReference>
<protein>
    <recommendedName>
        <fullName evidence="5">HSF-type DNA-binding domain-containing protein</fullName>
    </recommendedName>
</protein>
<evidence type="ECO:0000313" key="6">
    <source>
        <dbReference type="EMBL" id="CAJ1959501.1"/>
    </source>
</evidence>
<keyword evidence="7" id="KW-1185">Reference proteome</keyword>
<evidence type="ECO:0000256" key="2">
    <source>
        <dbReference type="ARBA" id="ARBA00023125"/>
    </source>
</evidence>
<dbReference type="GO" id="GO:0043565">
    <property type="term" value="F:sequence-specific DNA binding"/>
    <property type="evidence" value="ECO:0007669"/>
    <property type="project" value="InterPro"/>
</dbReference>
<dbReference type="SUPFAM" id="SSF46785">
    <property type="entry name" value="Winged helix' DNA-binding domain"/>
    <property type="match status" value="1"/>
</dbReference>
<sequence>MVQHIFPVRLHALLDQSCDSYLHDEARIISWTPDGKRFIIHDLGVFKTRILPKYFPKQSKYKSFRRQLQYYGFSSYGSSRFGHPFFLRKNKELLAQVKHKVTVKKQTKKSGPTKPTLRNEHNNLSLQALQEQLSQEIARESIGMMNQARFSLDTRNRFEQHKAVTEIMQPRHVVLHQSLIGTNTNFQVTPLSALQGSLTPFRHCILNAIEQEISALSSRSSLLSNQLYATQQVDRSLFQLARNQSVGPSIDMSSVLKAEDPRMSTWRS</sequence>
<dbReference type="EMBL" id="CAKOGP040002003">
    <property type="protein sequence ID" value="CAJ1959501.1"/>
    <property type="molecule type" value="Genomic_DNA"/>
</dbReference>
<proteinExistence type="inferred from homology"/>
<dbReference type="Proteomes" id="UP001295423">
    <property type="component" value="Unassembled WGS sequence"/>
</dbReference>
<dbReference type="PANTHER" id="PTHR10015:SF206">
    <property type="entry name" value="HSF-TYPE DNA-BINDING DOMAIN-CONTAINING PROTEIN"/>
    <property type="match status" value="1"/>
</dbReference>
<dbReference type="PANTHER" id="PTHR10015">
    <property type="entry name" value="HEAT SHOCK TRANSCRIPTION FACTOR"/>
    <property type="match status" value="1"/>
</dbReference>
<evidence type="ECO:0000313" key="7">
    <source>
        <dbReference type="Proteomes" id="UP001295423"/>
    </source>
</evidence>
<dbReference type="GO" id="GO:0005634">
    <property type="term" value="C:nucleus"/>
    <property type="evidence" value="ECO:0007669"/>
    <property type="project" value="UniProtKB-SubCell"/>
</dbReference>
<dbReference type="Pfam" id="PF00447">
    <property type="entry name" value="HSF_DNA-bind"/>
    <property type="match status" value="1"/>
</dbReference>
<dbReference type="AlphaFoldDB" id="A0AAD2G146"/>
<name>A0AAD2G146_9STRA</name>
<comment type="similarity">
    <text evidence="4">Belongs to the HSF family.</text>
</comment>
<comment type="subcellular location">
    <subcellularLocation>
        <location evidence="1">Nucleus</location>
    </subcellularLocation>
</comment>
<evidence type="ECO:0000256" key="4">
    <source>
        <dbReference type="RuleBase" id="RU004020"/>
    </source>
</evidence>
<evidence type="ECO:0000256" key="1">
    <source>
        <dbReference type="ARBA" id="ARBA00004123"/>
    </source>
</evidence>
<evidence type="ECO:0000259" key="5">
    <source>
        <dbReference type="SMART" id="SM00415"/>
    </source>
</evidence>
<accession>A0AAD2G146</accession>